<keyword evidence="2" id="KW-1185">Reference proteome</keyword>
<dbReference type="EMBL" id="BORJ01000001">
    <property type="protein sequence ID" value="GIN94941.1"/>
    <property type="molecule type" value="Genomic_DNA"/>
</dbReference>
<reference evidence="1 2" key="1">
    <citation type="submission" date="2021-03" db="EMBL/GenBank/DDBJ databases">
        <title>Antimicrobial resistance genes in bacteria isolated from Japanese honey, and their potential for conferring macrolide and lincosamide resistance in the American foulbrood pathogen Paenibacillus larvae.</title>
        <authorList>
            <person name="Okamoto M."/>
            <person name="Kumagai M."/>
            <person name="Kanamori H."/>
            <person name="Takamatsu D."/>
        </authorList>
    </citation>
    <scope>NUCLEOTIDE SEQUENCE [LARGE SCALE GENOMIC DNA]</scope>
    <source>
        <strain evidence="1 2">J6TS1</strain>
    </source>
</reference>
<evidence type="ECO:0000313" key="1">
    <source>
        <dbReference type="EMBL" id="GIN94941.1"/>
    </source>
</evidence>
<proteinExistence type="predicted"/>
<protein>
    <submittedName>
        <fullName evidence="1">Uncharacterized protein</fullName>
    </submittedName>
</protein>
<comment type="caution">
    <text evidence="1">The sequence shown here is derived from an EMBL/GenBank/DDBJ whole genome shotgun (WGS) entry which is preliminary data.</text>
</comment>
<accession>A0ABQ4KSE5</accession>
<organism evidence="1 2">
    <name type="scientific">Siminovitchia terrae</name>
    <name type="common">Bacillus terrae</name>
    <dbReference type="NCBI Taxonomy" id="1914933"/>
    <lineage>
        <taxon>Bacteria</taxon>
        <taxon>Bacillati</taxon>
        <taxon>Bacillota</taxon>
        <taxon>Bacilli</taxon>
        <taxon>Bacillales</taxon>
        <taxon>Bacillaceae</taxon>
        <taxon>Siminovitchia</taxon>
    </lineage>
</organism>
<gene>
    <name evidence="1" type="ORF">J6TS1_08110</name>
</gene>
<dbReference type="Proteomes" id="UP000680670">
    <property type="component" value="Unassembled WGS sequence"/>
</dbReference>
<name>A0ABQ4KSE5_SIMTE</name>
<evidence type="ECO:0000313" key="2">
    <source>
        <dbReference type="Proteomes" id="UP000680670"/>
    </source>
</evidence>
<sequence>MVAKKYPEDIYAIGLYAGSGEFATQLRVELEIDIKKNSHLESLLYETLESDLFLPLDVKKQIIDKKMWFKRRWWLLESGFFRPLPLFIYKTTMTQ</sequence>